<protein>
    <recommendedName>
        <fullName evidence="4">AAA+ ATPase domain-containing protein</fullName>
    </recommendedName>
</protein>
<dbReference type="Pfam" id="PF13635">
    <property type="entry name" value="DUF4143"/>
    <property type="match status" value="1"/>
</dbReference>
<feature type="domain" description="AAA" evidence="1">
    <location>
        <begin position="19"/>
        <end position="138"/>
    </location>
</feature>
<proteinExistence type="predicted"/>
<dbReference type="InterPro" id="IPR025420">
    <property type="entry name" value="DUF4143"/>
</dbReference>
<evidence type="ECO:0000313" key="3">
    <source>
        <dbReference type="EMBL" id="QNO42433.1"/>
    </source>
</evidence>
<organism evidence="3">
    <name type="scientific">Candidatus Methanogaster sp. ANME-2c ERB4</name>
    <dbReference type="NCBI Taxonomy" id="2759911"/>
    <lineage>
        <taxon>Archaea</taxon>
        <taxon>Methanobacteriati</taxon>
        <taxon>Methanobacteriota</taxon>
        <taxon>Stenosarchaea group</taxon>
        <taxon>Methanomicrobia</taxon>
        <taxon>Methanosarcinales</taxon>
        <taxon>ANME-2 cluster</taxon>
        <taxon>Candidatus Methanogasteraceae</taxon>
        <taxon>Candidatus Methanogaster</taxon>
    </lineage>
</organism>
<dbReference type="Gene3D" id="3.40.50.300">
    <property type="entry name" value="P-loop containing nucleotide triphosphate hydrolases"/>
    <property type="match status" value="1"/>
</dbReference>
<accession>A0A7G9Y349</accession>
<gene>
    <name evidence="3" type="ORF">NLBLMPLJ_00003</name>
</gene>
<dbReference type="PANTHER" id="PTHR43566">
    <property type="entry name" value="CONSERVED PROTEIN"/>
    <property type="match status" value="1"/>
</dbReference>
<evidence type="ECO:0000259" key="1">
    <source>
        <dbReference type="Pfam" id="PF13173"/>
    </source>
</evidence>
<feature type="domain" description="DUF4143" evidence="2">
    <location>
        <begin position="181"/>
        <end position="328"/>
    </location>
</feature>
<dbReference type="Pfam" id="PF13173">
    <property type="entry name" value="AAA_14"/>
    <property type="match status" value="1"/>
</dbReference>
<sequence length="379" mass="45054">MSEYLERYIEPFVVKDLTRKMVFVGGPRQTGKTTLAKHLCALSGADWKRRYLNWDDSRDRENILKERFPTGPGYLVLDEIHKYKRWRQVIKGLFDKRGDELQILVTGSARLDYYRRGGDSLQGRYYFYRLFPITVAELKSPTPSTVMDLLHYGGFPEPFFRASEKETKRWSRDYRTRLVREDLRDLERVQDIDSIEKMVLRLPELVGSPLSLNGLREDLQVSHQSVSRWIFMLENLYMLFRIYPFGAPRIRAVKKEAKHYHWDWTLVKEAGKRFENLVACHLMKWCCFLQDTEGREVELRFFRDIDKREVDFVLMEDGKPIHFIECKTAAKGASRALKYLKKRFPHVRATQVLLEAEEDLIDRDDIRICPAYLFLNEFK</sequence>
<dbReference type="InterPro" id="IPR027417">
    <property type="entry name" value="P-loop_NTPase"/>
</dbReference>
<dbReference type="EMBL" id="MT630738">
    <property type="protein sequence ID" value="QNO42433.1"/>
    <property type="molecule type" value="Genomic_DNA"/>
</dbReference>
<dbReference type="AlphaFoldDB" id="A0A7G9Y349"/>
<dbReference type="SUPFAM" id="SSF52540">
    <property type="entry name" value="P-loop containing nucleoside triphosphate hydrolases"/>
    <property type="match status" value="1"/>
</dbReference>
<evidence type="ECO:0008006" key="4">
    <source>
        <dbReference type="Google" id="ProtNLM"/>
    </source>
</evidence>
<dbReference type="InterPro" id="IPR041682">
    <property type="entry name" value="AAA_14"/>
</dbReference>
<dbReference type="PANTHER" id="PTHR43566:SF1">
    <property type="entry name" value="AAA+ ATPASE DOMAIN-CONTAINING PROTEIN"/>
    <property type="match status" value="1"/>
</dbReference>
<reference evidence="3" key="1">
    <citation type="submission" date="2020-06" db="EMBL/GenBank/DDBJ databases">
        <title>Unique genomic features of the anaerobic methanotrophic archaea.</title>
        <authorList>
            <person name="Chadwick G.L."/>
            <person name="Skennerton C.T."/>
            <person name="Laso-Perez R."/>
            <person name="Leu A.O."/>
            <person name="Speth D.R."/>
            <person name="Yu H."/>
            <person name="Morgan-Lang C."/>
            <person name="Hatzenpichler R."/>
            <person name="Goudeau D."/>
            <person name="Malmstrom R."/>
            <person name="Brazelton W.J."/>
            <person name="Woyke T."/>
            <person name="Hallam S.J."/>
            <person name="Tyson G.W."/>
            <person name="Wegener G."/>
            <person name="Boetius A."/>
            <person name="Orphan V."/>
        </authorList>
    </citation>
    <scope>NUCLEOTIDE SEQUENCE</scope>
</reference>
<name>A0A7G9Y349_9EURY</name>
<evidence type="ECO:0000259" key="2">
    <source>
        <dbReference type="Pfam" id="PF13635"/>
    </source>
</evidence>